<dbReference type="AlphaFoldDB" id="B3EM68"/>
<gene>
    <name evidence="1" type="ordered locus">Cphamn1_0482</name>
</gene>
<sequence length="87" mass="9909">MLSDLDHFRKNITAKKALSLQEEKPDATTIYLPGRTSPRTLSGGTGGRNMQYLLKLVIFPGKLQGREREKEIRPVHEVFKVTYVSHL</sequence>
<protein>
    <submittedName>
        <fullName evidence="1">Uncharacterized protein</fullName>
    </submittedName>
</protein>
<dbReference type="EMBL" id="CP001101">
    <property type="protein sequence ID" value="ACE03446.1"/>
    <property type="molecule type" value="Genomic_DNA"/>
</dbReference>
<reference evidence="1" key="1">
    <citation type="submission" date="2008-06" db="EMBL/GenBank/DDBJ databases">
        <title>Complete sequence of Chlorobium phaeobacteroides BS1.</title>
        <authorList>
            <consortium name="US DOE Joint Genome Institute"/>
            <person name="Lucas S."/>
            <person name="Copeland A."/>
            <person name="Lapidus A."/>
            <person name="Glavina del Rio T."/>
            <person name="Dalin E."/>
            <person name="Tice H."/>
            <person name="Bruce D."/>
            <person name="Goodwin L."/>
            <person name="Pitluck S."/>
            <person name="Schmutz J."/>
            <person name="Larimer F."/>
            <person name="Land M."/>
            <person name="Hauser L."/>
            <person name="Kyrpides N."/>
            <person name="Ovchinnikova G."/>
            <person name="Li T."/>
            <person name="Liu Z."/>
            <person name="Zhao F."/>
            <person name="Overmann J."/>
            <person name="Bryant D.A."/>
            <person name="Richardson P."/>
        </authorList>
    </citation>
    <scope>NUCLEOTIDE SEQUENCE [LARGE SCALE GENOMIC DNA]</scope>
    <source>
        <strain evidence="1">BS1</strain>
    </source>
</reference>
<proteinExistence type="predicted"/>
<accession>B3EM68</accession>
<dbReference type="KEGG" id="cpb:Cphamn1_0482"/>
<dbReference type="HOGENOM" id="CLU_2477727_0_0_10"/>
<organism evidence="1">
    <name type="scientific">Chlorobium phaeobacteroides (strain BS1)</name>
    <dbReference type="NCBI Taxonomy" id="331678"/>
    <lineage>
        <taxon>Bacteria</taxon>
        <taxon>Pseudomonadati</taxon>
        <taxon>Chlorobiota</taxon>
        <taxon>Chlorobiia</taxon>
        <taxon>Chlorobiales</taxon>
        <taxon>Chlorobiaceae</taxon>
        <taxon>Chlorobium/Pelodictyon group</taxon>
        <taxon>Chlorobium</taxon>
    </lineage>
</organism>
<evidence type="ECO:0000313" key="1">
    <source>
        <dbReference type="EMBL" id="ACE03446.1"/>
    </source>
</evidence>
<name>B3EM68_CHLPB</name>